<protein>
    <submittedName>
        <fullName evidence="4">Ig-like domain-containing protein</fullName>
    </submittedName>
</protein>
<evidence type="ECO:0000259" key="3">
    <source>
        <dbReference type="Pfam" id="PF13205"/>
    </source>
</evidence>
<feature type="chain" id="PRO_5035247166" evidence="2">
    <location>
        <begin position="18"/>
        <end position="785"/>
    </location>
</feature>
<name>A0A8J7JEX5_9BACT</name>
<dbReference type="SUPFAM" id="SSF53474">
    <property type="entry name" value="alpha/beta-Hydrolases"/>
    <property type="match status" value="1"/>
</dbReference>
<evidence type="ECO:0000313" key="4">
    <source>
        <dbReference type="EMBL" id="MBJ6725901.1"/>
    </source>
</evidence>
<comment type="caution">
    <text evidence="4">The sequence shown here is derived from an EMBL/GenBank/DDBJ whole genome shotgun (WGS) entry which is preliminary data.</text>
</comment>
<feature type="domain" description="SbsA Ig-like" evidence="3">
    <location>
        <begin position="92"/>
        <end position="187"/>
    </location>
</feature>
<dbReference type="Pfam" id="PF13205">
    <property type="entry name" value="Big_5"/>
    <property type="match status" value="1"/>
</dbReference>
<gene>
    <name evidence="4" type="ORF">JFN93_14385</name>
</gene>
<dbReference type="Gene3D" id="3.40.50.1820">
    <property type="entry name" value="alpha/beta hydrolase"/>
    <property type="match status" value="1"/>
</dbReference>
<evidence type="ECO:0000256" key="1">
    <source>
        <dbReference type="ARBA" id="ARBA00022729"/>
    </source>
</evidence>
<feature type="signal peptide" evidence="2">
    <location>
        <begin position="1"/>
        <end position="17"/>
    </location>
</feature>
<sequence>MNNFLLRILIGVSLALAAGCSTSTGVNDTASPNAVLFAPTTGTVPLPNILLTANAANPFLNFSGLVQLRPAGRPMNPQEAMAYVNQREVGGTNAVSGLNAPIYIRFSRAVLPSTVNSSTVKVFRITPGAGGLETAPLSFTDVSAAFDYSYTAGSTDLQLFPKFPLEPATRYVYVVTERVKDAATGGNVIGSVYFEALKSTLPLGGAFAALEPIRANVYSDATHTQVALSGYAKTMDDLIAAASVTTVTSRNDIALIGRFITTAAGFIPTDASDTSTAIPVESALRSFAAGASLGGLPGKTWTNAVTGVAHPTPDAYYSAVLGTATTAPASITSVTTGNIESADLSMDPVIVNANPGSMDLTGITGADNPEAGVLQPFRTGTQLTGFYHVPRNIPFVYLAPTTPNGSVVIFEHGITRQKEDVVAVAGALTAAGFGVVAIDLPLHGALAIHTSSDQWGVDFAAPGAPLATRTNVQQAAFNLDRLEFTIRTGGFAAFAGAPPSQNSQFKYVGVSLGSIVGAYYLAGNTTIGSSPLYSQTTLNADMKGLLSVPGGRLAYLFKDSPSFGASLNAGLAQRGIIAGTPTYLQFFLLTQSVIDPVDPATMTTPLAFGLPSRLSGRLLMQEATTTSFSSSGTALNGDQVIPNFYTRYFGNALGGRGVLGAGFDVAPGFAQVTYANGSLPVLFMLNTNGTPKTAAPAISAAATGPTEGYFQFNQSDVTHSFLIDAVHSPVSIQLGQRQMIYFLTTGLVIDPTVVSQTLPKTTVALPKEAIGAVRVPRTMKILGGR</sequence>
<keyword evidence="1 2" id="KW-0732">Signal</keyword>
<keyword evidence="5" id="KW-1185">Reference proteome</keyword>
<dbReference type="PROSITE" id="PS51257">
    <property type="entry name" value="PROKAR_LIPOPROTEIN"/>
    <property type="match status" value="1"/>
</dbReference>
<dbReference type="AlphaFoldDB" id="A0A8J7JEX5"/>
<organism evidence="4 5">
    <name type="scientific">Geomesophilobacter sediminis</name>
    <dbReference type="NCBI Taxonomy" id="2798584"/>
    <lineage>
        <taxon>Bacteria</taxon>
        <taxon>Pseudomonadati</taxon>
        <taxon>Thermodesulfobacteriota</taxon>
        <taxon>Desulfuromonadia</taxon>
        <taxon>Geobacterales</taxon>
        <taxon>Geobacteraceae</taxon>
        <taxon>Geomesophilobacter</taxon>
    </lineage>
</organism>
<evidence type="ECO:0000313" key="5">
    <source>
        <dbReference type="Proteomes" id="UP000636888"/>
    </source>
</evidence>
<reference evidence="4" key="1">
    <citation type="submission" date="2020-12" db="EMBL/GenBank/DDBJ databases">
        <title>Geomonas sp. Red875, isolated from river sediment.</title>
        <authorList>
            <person name="Xu Z."/>
            <person name="Zhang Z."/>
            <person name="Masuda Y."/>
            <person name="Itoh H."/>
            <person name="Senoo K."/>
        </authorList>
    </citation>
    <scope>NUCLEOTIDE SEQUENCE</scope>
    <source>
        <strain evidence="4">Red875</strain>
    </source>
</reference>
<dbReference type="InterPro" id="IPR029058">
    <property type="entry name" value="AB_hydrolase_fold"/>
</dbReference>
<proteinExistence type="predicted"/>
<accession>A0A8J7JEX5</accession>
<dbReference type="EMBL" id="JAEMHM010000011">
    <property type="protein sequence ID" value="MBJ6725901.1"/>
    <property type="molecule type" value="Genomic_DNA"/>
</dbReference>
<dbReference type="Proteomes" id="UP000636888">
    <property type="component" value="Unassembled WGS sequence"/>
</dbReference>
<evidence type="ECO:0000256" key="2">
    <source>
        <dbReference type="SAM" id="SignalP"/>
    </source>
</evidence>
<dbReference type="InterPro" id="IPR032812">
    <property type="entry name" value="SbsA_Ig"/>
</dbReference>